<dbReference type="FunFam" id="2.30.180.10:FF:000032">
    <property type="entry name" value="Fasciclin domain-containing protein, putative"/>
    <property type="match status" value="1"/>
</dbReference>
<proteinExistence type="predicted"/>
<dbReference type="Gene3D" id="2.30.180.10">
    <property type="entry name" value="FAS1 domain"/>
    <property type="match status" value="1"/>
</dbReference>
<dbReference type="GO" id="GO:0005615">
    <property type="term" value="C:extracellular space"/>
    <property type="evidence" value="ECO:0007669"/>
    <property type="project" value="TreeGrafter"/>
</dbReference>
<feature type="chain" id="PRO_5031472174" evidence="1">
    <location>
        <begin position="25"/>
        <end position="191"/>
    </location>
</feature>
<dbReference type="InterPro" id="IPR000782">
    <property type="entry name" value="FAS1_domain"/>
</dbReference>
<feature type="signal peptide" evidence="1">
    <location>
        <begin position="1"/>
        <end position="24"/>
    </location>
</feature>
<dbReference type="PROSITE" id="PS51257">
    <property type="entry name" value="PROKAR_LIPOPROTEIN"/>
    <property type="match status" value="1"/>
</dbReference>
<evidence type="ECO:0000256" key="1">
    <source>
        <dbReference type="SAM" id="SignalP"/>
    </source>
</evidence>
<dbReference type="PANTHER" id="PTHR10900">
    <property type="entry name" value="PERIOSTIN-RELATED"/>
    <property type="match status" value="1"/>
</dbReference>
<dbReference type="RefSeq" id="WP_183254361.1">
    <property type="nucleotide sequence ID" value="NZ_BAAAFF010000002.1"/>
</dbReference>
<protein>
    <submittedName>
        <fullName evidence="3">Putative surface protein with fasciclin (FAS1) repeats</fullName>
    </submittedName>
</protein>
<feature type="domain" description="FAS1" evidence="2">
    <location>
        <begin position="43"/>
        <end position="188"/>
    </location>
</feature>
<keyword evidence="4" id="KW-1185">Reference proteome</keyword>
<reference evidence="3 4" key="1">
    <citation type="submission" date="2020-08" db="EMBL/GenBank/DDBJ databases">
        <title>Genomic Encyclopedia of Type Strains, Phase IV (KMG-IV): sequencing the most valuable type-strain genomes for metagenomic binning, comparative biology and taxonomic classification.</title>
        <authorList>
            <person name="Goeker M."/>
        </authorList>
    </citation>
    <scope>NUCLEOTIDE SEQUENCE [LARGE SCALE GENOMIC DNA]</scope>
    <source>
        <strain evidence="3 4">DSM 25335</strain>
    </source>
</reference>
<accession>A0A7W8HYE2</accession>
<comment type="caution">
    <text evidence="3">The sequence shown here is derived from an EMBL/GenBank/DDBJ whole genome shotgun (WGS) entry which is preliminary data.</text>
</comment>
<dbReference type="EMBL" id="JACHFZ010000003">
    <property type="protein sequence ID" value="MBB5292177.1"/>
    <property type="molecule type" value="Genomic_DNA"/>
</dbReference>
<dbReference type="PANTHER" id="PTHR10900:SF77">
    <property type="entry name" value="FI19380P1"/>
    <property type="match status" value="1"/>
</dbReference>
<dbReference type="Pfam" id="PF02469">
    <property type="entry name" value="Fasciclin"/>
    <property type="match status" value="1"/>
</dbReference>
<evidence type="ECO:0000313" key="3">
    <source>
        <dbReference type="EMBL" id="MBB5292177.1"/>
    </source>
</evidence>
<dbReference type="Proteomes" id="UP000566663">
    <property type="component" value="Unassembled WGS sequence"/>
</dbReference>
<dbReference type="AlphaFoldDB" id="A0A7W8HYE2"/>
<dbReference type="InterPro" id="IPR036378">
    <property type="entry name" value="FAS1_dom_sf"/>
</dbReference>
<keyword evidence="1" id="KW-0732">Signal</keyword>
<name>A0A7W8HYE2_9CAUL</name>
<evidence type="ECO:0000259" key="2">
    <source>
        <dbReference type="PROSITE" id="PS50213"/>
    </source>
</evidence>
<organism evidence="3 4">
    <name type="scientific">Brevundimonas basaltis</name>
    <dbReference type="NCBI Taxonomy" id="472166"/>
    <lineage>
        <taxon>Bacteria</taxon>
        <taxon>Pseudomonadati</taxon>
        <taxon>Pseudomonadota</taxon>
        <taxon>Alphaproteobacteria</taxon>
        <taxon>Caulobacterales</taxon>
        <taxon>Caulobacteraceae</taxon>
        <taxon>Brevundimonas</taxon>
    </lineage>
</organism>
<evidence type="ECO:0000313" key="4">
    <source>
        <dbReference type="Proteomes" id="UP000566663"/>
    </source>
</evidence>
<sequence length="191" mass="19430">MTSTRSVLAVVAALAMLSACDSDASRKSEPPPSTAPAPVPAATETVLAVAERDPDFTTLVAALQTAGLAETLNGGGPFTIFAPTNAAFEKIPTARRDALTRPEGQAELRRLLTYHVVPARLDAAGLVQRIQAADGSLALTTMQGGALTARMRADGAIELTDAAGSVSRLVEADMAASNGVIHAVDTVAAPG</sequence>
<gene>
    <name evidence="3" type="ORF">HNQ67_001697</name>
</gene>
<dbReference type="SMART" id="SM00554">
    <property type="entry name" value="FAS1"/>
    <property type="match status" value="1"/>
</dbReference>
<dbReference type="PROSITE" id="PS50213">
    <property type="entry name" value="FAS1"/>
    <property type="match status" value="1"/>
</dbReference>
<dbReference type="SUPFAM" id="SSF82153">
    <property type="entry name" value="FAS1 domain"/>
    <property type="match status" value="1"/>
</dbReference>
<dbReference type="InterPro" id="IPR050904">
    <property type="entry name" value="Adhesion/Biosynth-related"/>
</dbReference>